<dbReference type="PROSITE" id="PS50026">
    <property type="entry name" value="EGF_3"/>
    <property type="match status" value="1"/>
</dbReference>
<evidence type="ECO:0000259" key="1">
    <source>
        <dbReference type="PROSITE" id="PS50026"/>
    </source>
</evidence>
<gene>
    <name evidence="2" type="ORF">DiNV_CH01M_ORF33</name>
</gene>
<dbReference type="EMBL" id="MF966379">
    <property type="protein sequence ID" value="ATZ81514.1"/>
    <property type="molecule type" value="Genomic_DNA"/>
</dbReference>
<keyword evidence="3" id="KW-1185">Reference proteome</keyword>
<name>A0A2H4UX75_9VIRU</name>
<dbReference type="Gene3D" id="2.10.25.10">
    <property type="entry name" value="Laminin"/>
    <property type="match status" value="1"/>
</dbReference>
<organism evidence="2">
    <name type="scientific">Drosophila innubila nudivirus</name>
    <dbReference type="NCBI Taxonomy" id="2057187"/>
    <lineage>
        <taxon>Viruses</taxon>
        <taxon>Viruses incertae sedis</taxon>
        <taxon>Naldaviricetes</taxon>
        <taxon>Lefavirales</taxon>
        <taxon>Nudiviridae</taxon>
        <taxon>Alphanudivirus</taxon>
        <taxon>Alphanudivirus droinnubilae</taxon>
    </lineage>
</organism>
<dbReference type="PROSITE" id="PS00022">
    <property type="entry name" value="EGF_1"/>
    <property type="match status" value="1"/>
</dbReference>
<evidence type="ECO:0000313" key="3">
    <source>
        <dbReference type="Proteomes" id="UP000290195"/>
    </source>
</evidence>
<sequence>MLLSRNWICICMLLFIIEFNFKCAMSSITYRKHRATRHNDEHVNEYIDESKNANRKINTLNWHDRSHQHHHKSVDIDRNEHKKSQRHEKMCICDCNNNNNNNNKTKINRHNRNRWAKNSRILNIGNHSIENFNRFKPKINQNNKCPHIIAKNLCFNKGKCFKMILNDRAIYACQCADLAFGDRCEYKKYFV</sequence>
<dbReference type="InterPro" id="IPR000742">
    <property type="entry name" value="EGF"/>
</dbReference>
<dbReference type="SUPFAM" id="SSF57196">
    <property type="entry name" value="EGF/Laminin"/>
    <property type="match status" value="1"/>
</dbReference>
<accession>A0A2H4UX75</accession>
<proteinExistence type="predicted"/>
<feature type="domain" description="EGF-like" evidence="1">
    <location>
        <begin position="141"/>
        <end position="185"/>
    </location>
</feature>
<dbReference type="Proteomes" id="UP000290195">
    <property type="component" value="Segment"/>
</dbReference>
<reference evidence="2" key="1">
    <citation type="journal article" date="2018" name="Infect. Genet. Evol.">
        <title>The dynamic evolution of Drosophila innubila Nudivirus.</title>
        <authorList>
            <person name="Hill T."/>
            <person name="Unckless R.L."/>
        </authorList>
    </citation>
    <scope>NUCLEOTIDE SEQUENCE [LARGE SCALE GENOMIC DNA]</scope>
    <source>
        <strain evidence="2">DiNV_CH01M</strain>
    </source>
</reference>
<evidence type="ECO:0000313" key="2">
    <source>
        <dbReference type="EMBL" id="ATZ81514.1"/>
    </source>
</evidence>
<protein>
    <recommendedName>
        <fullName evidence="1">EGF-like domain-containing protein</fullName>
    </recommendedName>
</protein>
<dbReference type="OrthoDB" id="40859at10239"/>